<dbReference type="Gene3D" id="1.10.287.950">
    <property type="entry name" value="Methyl-accepting chemotaxis protein"/>
    <property type="match status" value="1"/>
</dbReference>
<dbReference type="SUPFAM" id="SSF58104">
    <property type="entry name" value="Methyl-accepting chemotaxis protein (MCP) signaling domain"/>
    <property type="match status" value="1"/>
</dbReference>
<evidence type="ECO:0000313" key="1">
    <source>
        <dbReference type="EMBL" id="PCG08636.1"/>
    </source>
</evidence>
<sequence length="566" mass="60457">MDMTKLAAIAEATLLPPATDGAHQLQAGMTGLEACFRDVGEALAAAIGTIDRMAGGLEDIRHSLSPETAGAAVERLHGVAHRLNTLPSQQRRRAVEVETLTGRTRELRRLLEEIGTILDLLGIYGVNIKIASSGEQAFFDFVTGMDEKLDTGRREVKHITRELDQFGRVVNDVRAADRLLSEESARTGTGVPAELTDNANALQNHVGAVMRTTEQVAGIVRTVQGEVARILGAIQIGDSVRQRAEHCVTILQRVHDRDHAVPPGAVAHVERLVAAQLRAMSEDFRREVDAIVVSLERLVPLADELRMLLATQGDGDDGQILIRLEQGIAQLDSVTRQLCNADSRLASLTAFVSQTLGELAEGLVRIQHIAIDVQHISANTRLLSRRHGDKGRAVAVIAREIAPCATRLDQLGTAISTLITALTTIDLVQEGGSMGADASLGEPLAIIRAACASSSTAMARGGDEADRIIASLQSSAADLSNQLSFVETSLAIADALSLRADGVPPVDGEPGADTDALAELLPWIYRLYTMACEREIHAPFFLPGMAPATPAIAPVVTFDDDDDGLF</sequence>
<accession>A0A2A4HVT1</accession>
<protein>
    <submittedName>
        <fullName evidence="1">Uncharacterized protein</fullName>
    </submittedName>
</protein>
<organism evidence="1 2">
    <name type="scientific">Sphingomonas ginsenosidimutans</name>
    <dbReference type="NCBI Taxonomy" id="862134"/>
    <lineage>
        <taxon>Bacteria</taxon>
        <taxon>Pseudomonadati</taxon>
        <taxon>Pseudomonadota</taxon>
        <taxon>Alphaproteobacteria</taxon>
        <taxon>Sphingomonadales</taxon>
        <taxon>Sphingomonadaceae</taxon>
        <taxon>Sphingomonas</taxon>
    </lineage>
</organism>
<evidence type="ECO:0000313" key="2">
    <source>
        <dbReference type="Proteomes" id="UP000218784"/>
    </source>
</evidence>
<gene>
    <name evidence="1" type="ORF">COA17_10755</name>
</gene>
<comment type="caution">
    <text evidence="1">The sequence shown here is derived from an EMBL/GenBank/DDBJ whole genome shotgun (WGS) entry which is preliminary data.</text>
</comment>
<dbReference type="RefSeq" id="WP_096612344.1">
    <property type="nucleotide sequence ID" value="NZ_NWVD01000004.1"/>
</dbReference>
<proteinExistence type="predicted"/>
<dbReference type="AlphaFoldDB" id="A0A2A4HVT1"/>
<name>A0A2A4HVT1_9SPHN</name>
<keyword evidence="2" id="KW-1185">Reference proteome</keyword>
<dbReference type="Proteomes" id="UP000218784">
    <property type="component" value="Unassembled WGS sequence"/>
</dbReference>
<dbReference type="EMBL" id="NWVD01000004">
    <property type="protein sequence ID" value="PCG08636.1"/>
    <property type="molecule type" value="Genomic_DNA"/>
</dbReference>
<reference evidence="1 2" key="1">
    <citation type="submission" date="2017-09" db="EMBL/GenBank/DDBJ databases">
        <title>Sphingomonas ginsenosidimutans KACC 14949, whole genome shotgun sequence.</title>
        <authorList>
            <person name="Feng G."/>
            <person name="Zhu H."/>
        </authorList>
    </citation>
    <scope>NUCLEOTIDE SEQUENCE [LARGE SCALE GENOMIC DNA]</scope>
    <source>
        <strain evidence="1 2">KACC 14949</strain>
    </source>
</reference>